<dbReference type="Pfam" id="PF09359">
    <property type="entry name" value="VTC"/>
    <property type="match status" value="1"/>
</dbReference>
<feature type="transmembrane region" description="Helical" evidence="8">
    <location>
        <begin position="699"/>
        <end position="718"/>
    </location>
</feature>
<feature type="domain" description="SPX" evidence="9">
    <location>
        <begin position="1"/>
        <end position="154"/>
    </location>
</feature>
<evidence type="ECO:0000256" key="5">
    <source>
        <dbReference type="ARBA" id="ARBA00023136"/>
    </source>
</evidence>
<sequence length="743" mass="85161">MRFGKTLREAVYTPWKDKYIDYGKLKTLLHEDKFDDDTVPWTEEDENRFCDEIFNVQLEKVARFQQERFDALKQRVDAAFEKLKELSPAEGDKPATRTEEETSELKELEKELDNITNEVKELKKYSSINYTGFLKIVKKHDRKRGDRYKVRPMMQLSLSQRPFNSEQGYSPLLNKLSIMYFAIRQQLEGASAEQTVPNLDTQGETHNGERWSPLFVQRMLTKATLTVWVHPDNLLEVKTLILRRLPALVYSDQTSKEVDGNDSPAITSLYFDNKKFELYSEKVDRQSETSSLRLRWYGQLNTRPEIFVEQKAADASGLSEEHKFTIKDKYVKPFIDGEYAMEKAVQKMERQGQPEEKIESYKATVAKIQDFVKQKQLSPVLRANYSRTAFQKPLDDRVRISIDTNLAFIREDTLDSERPCRDPKDWHRADIDNSSMTYPFRNINQSEVSKFPFAVLDIKLKEDSNRRRPAWIEDLMGSHLVHPSPRFSKFVHGVASLFEDHVNNLPFWLSDLETDIRKDPQTAFEQEEQRRAQRADDAIAVGSLIGTVPSSYRAAQSSPVGKSYLADRMAADSKAALSTSLRRKSGIANGEEEGESSNSPQQLEEQTQSRGGYGTLSSVLPGLSLSKYAKAKRAQKARLPEGVVEPKQWIKNMGELKVEPKVWLANERTFLKWQNIAILQGSLALALYTAAGESLLAEMMGIVYVIIAAFAGLWGYYIHQYQKAFSKLNRGNNGTSVISEELK</sequence>
<keyword evidence="11" id="KW-1185">Reference proteome</keyword>
<protein>
    <recommendedName>
        <fullName evidence="9">SPX domain-containing protein</fullName>
    </recommendedName>
</protein>
<feature type="region of interest" description="Disordered" evidence="7">
    <location>
        <begin position="580"/>
        <end position="612"/>
    </location>
</feature>
<dbReference type="GO" id="GO:0033254">
    <property type="term" value="C:vacuolar transporter chaperone complex"/>
    <property type="evidence" value="ECO:0007669"/>
    <property type="project" value="TreeGrafter"/>
</dbReference>
<dbReference type="GO" id="GO:0000329">
    <property type="term" value="C:fungal-type vacuole membrane"/>
    <property type="evidence" value="ECO:0007669"/>
    <property type="project" value="TreeGrafter"/>
</dbReference>
<reference evidence="10 11" key="1">
    <citation type="submission" date="2020-07" db="EMBL/GenBank/DDBJ databases">
        <title>Metarhizium humberi genome.</title>
        <authorList>
            <person name="Lysoe E."/>
        </authorList>
    </citation>
    <scope>NUCLEOTIDE SEQUENCE [LARGE SCALE GENOMIC DNA]</scope>
    <source>
        <strain evidence="10 11">ESALQ1638</strain>
    </source>
</reference>
<feature type="compositionally biased region" description="Polar residues" evidence="7">
    <location>
        <begin position="600"/>
        <end position="612"/>
    </location>
</feature>
<feature type="coiled-coil region" evidence="6">
    <location>
        <begin position="55"/>
        <end position="125"/>
    </location>
</feature>
<keyword evidence="4 8" id="KW-1133">Transmembrane helix</keyword>
<evidence type="ECO:0000256" key="6">
    <source>
        <dbReference type="SAM" id="Coils"/>
    </source>
</evidence>
<dbReference type="PROSITE" id="PS51382">
    <property type="entry name" value="SPX"/>
    <property type="match status" value="1"/>
</dbReference>
<proteinExistence type="predicted"/>
<organism evidence="10 11">
    <name type="scientific">Metarhizium humberi</name>
    <dbReference type="NCBI Taxonomy" id="2596975"/>
    <lineage>
        <taxon>Eukaryota</taxon>
        <taxon>Fungi</taxon>
        <taxon>Dikarya</taxon>
        <taxon>Ascomycota</taxon>
        <taxon>Pezizomycotina</taxon>
        <taxon>Sordariomycetes</taxon>
        <taxon>Hypocreomycetidae</taxon>
        <taxon>Hypocreales</taxon>
        <taxon>Clavicipitaceae</taxon>
        <taxon>Metarhizium</taxon>
    </lineage>
</organism>
<dbReference type="InterPro" id="IPR004331">
    <property type="entry name" value="SPX_dom"/>
</dbReference>
<keyword evidence="2" id="KW-0926">Vacuole</keyword>
<keyword evidence="3 8" id="KW-0812">Transmembrane</keyword>
<evidence type="ECO:0000313" key="11">
    <source>
        <dbReference type="Proteomes" id="UP000764110"/>
    </source>
</evidence>
<keyword evidence="5 8" id="KW-0472">Membrane</keyword>
<comment type="subcellular location">
    <subcellularLocation>
        <location evidence="1">Vacuole membrane</location>
        <topology evidence="1">Multi-pass membrane protein</topology>
    </subcellularLocation>
</comment>
<evidence type="ECO:0000313" key="10">
    <source>
        <dbReference type="EMBL" id="KAH0601976.1"/>
    </source>
</evidence>
<accession>A0A9P8MHS8</accession>
<dbReference type="Pfam" id="PF02656">
    <property type="entry name" value="DUF202"/>
    <property type="match status" value="1"/>
</dbReference>
<dbReference type="CDD" id="cd14480">
    <property type="entry name" value="SPX_VTC2_like"/>
    <property type="match status" value="1"/>
</dbReference>
<dbReference type="AlphaFoldDB" id="A0A9P8MHS8"/>
<dbReference type="PANTHER" id="PTHR46140:SF2">
    <property type="entry name" value="VACUOLAR TRANSPORTER CHAPERONE 3 COMPLEX SUBUNIT 3-RELATED"/>
    <property type="match status" value="1"/>
</dbReference>
<dbReference type="Proteomes" id="UP000764110">
    <property type="component" value="Unassembled WGS sequence"/>
</dbReference>
<dbReference type="InterPro" id="IPR051572">
    <property type="entry name" value="VTC_Complex_Subunit"/>
</dbReference>
<evidence type="ECO:0000259" key="9">
    <source>
        <dbReference type="PROSITE" id="PS51382"/>
    </source>
</evidence>
<comment type="caution">
    <text evidence="10">The sequence shown here is derived from an EMBL/GenBank/DDBJ whole genome shotgun (WGS) entry which is preliminary data.</text>
</comment>
<dbReference type="GO" id="GO:0006799">
    <property type="term" value="P:polyphosphate biosynthetic process"/>
    <property type="evidence" value="ECO:0007669"/>
    <property type="project" value="UniProtKB-ARBA"/>
</dbReference>
<evidence type="ECO:0000256" key="7">
    <source>
        <dbReference type="SAM" id="MobiDB-lite"/>
    </source>
</evidence>
<evidence type="ECO:0000256" key="1">
    <source>
        <dbReference type="ARBA" id="ARBA00004128"/>
    </source>
</evidence>
<gene>
    <name evidence="10" type="ORF">MHUMG1_00855</name>
</gene>
<dbReference type="InterPro" id="IPR042267">
    <property type="entry name" value="VTC_sf"/>
</dbReference>
<name>A0A9P8MHS8_9HYPO</name>
<dbReference type="InterPro" id="IPR018966">
    <property type="entry name" value="VTC_domain"/>
</dbReference>
<evidence type="ECO:0000256" key="3">
    <source>
        <dbReference type="ARBA" id="ARBA00022692"/>
    </source>
</evidence>
<evidence type="ECO:0000256" key="8">
    <source>
        <dbReference type="SAM" id="Phobius"/>
    </source>
</evidence>
<dbReference type="InterPro" id="IPR003807">
    <property type="entry name" value="DUF202"/>
</dbReference>
<keyword evidence="6" id="KW-0175">Coiled coil</keyword>
<evidence type="ECO:0000256" key="2">
    <source>
        <dbReference type="ARBA" id="ARBA00022554"/>
    </source>
</evidence>
<dbReference type="Gene3D" id="3.20.100.30">
    <property type="entry name" value="VTC, catalytic tunnel domain"/>
    <property type="match status" value="1"/>
</dbReference>
<dbReference type="EMBL" id="JACEFI010000001">
    <property type="protein sequence ID" value="KAH0601976.1"/>
    <property type="molecule type" value="Genomic_DNA"/>
</dbReference>
<dbReference type="PANTHER" id="PTHR46140">
    <property type="entry name" value="VACUOLAR TRANSPORTER CHAPERONE 1-RELATED"/>
    <property type="match status" value="1"/>
</dbReference>
<evidence type="ECO:0000256" key="4">
    <source>
        <dbReference type="ARBA" id="ARBA00022989"/>
    </source>
</evidence>